<evidence type="ECO:0000313" key="3">
    <source>
        <dbReference type="EMBL" id="KAF9484212.1"/>
    </source>
</evidence>
<dbReference type="PANTHER" id="PTHR36183">
    <property type="entry name" value="BETA-GLUCURONIDASE"/>
    <property type="match status" value="1"/>
</dbReference>
<feature type="chain" id="PRO_5040223489" evidence="1">
    <location>
        <begin position="26"/>
        <end position="673"/>
    </location>
</feature>
<sequence length="673" mass="70376">MRAPIRLGIPAILSFLLFTLELCSAQSSSATSITVYYVPGQTPLGTAAGTASAATPTSFDQSLQAYNASTLVAPAPPGASALPTSFALPIPTGVPVGASIKQNGSFFGFSIEMSVVNQVLGKNSTVLQVPFLNLMSNLQQRVGRINIRVGGNTQETATLVANTTDGRILEKDLAGVTNPTDTPPLIYTPDLIYMLGNISTLVNVRWYLGVPFNDTSNFRLQIIEQGQAILGDHLIAVQAGNEPDLYGSHGHRALNYSQQDYFNEFGLLINAINADPLITSRDILIGPSVSTNWSPESVFDTGYIDAYTNSLAYLSVEHYPSDNCGVAFPSSGLPVHDPQQLLSSYLSHSSATSLAGAYIDSTNIAQQKGKQFLMFETNTASCGGFVGLSDAFTAALWGLDYGMQMAATNFSGALFHVGGQSVSYNPFTPPPTNESVFHAWTVGPIYYSALVMAEALGPSNASQVIDLQANGNNSFSPAYGIWENGNLVRALLINFANDPSGASDLQVDLSMTGGQMPSQVDVKYLLANNVTQKGNYTWAGQTFGGNFQSDGRPIGTENITSVPCNTGTQGACTIHVPAPGAALVFLSGSGAAQDTAGAPSQTFSTSTVTKAHNTVTIDAASLATSNGGRHDQLGSTSAGSAKSAAQSRRNAGIGGVVALGLEIFVGWVVAGAR</sequence>
<dbReference type="Gene3D" id="3.20.20.80">
    <property type="entry name" value="Glycosidases"/>
    <property type="match status" value="1"/>
</dbReference>
<dbReference type="InterPro" id="IPR017853">
    <property type="entry name" value="GH"/>
</dbReference>
<accession>A0A9P5Z9S0</accession>
<dbReference type="InterPro" id="IPR031728">
    <property type="entry name" value="GlcAase_C"/>
</dbReference>
<name>A0A9P5Z9S0_9AGAR</name>
<dbReference type="Proteomes" id="UP000807469">
    <property type="component" value="Unassembled WGS sequence"/>
</dbReference>
<evidence type="ECO:0000313" key="4">
    <source>
        <dbReference type="Proteomes" id="UP000807469"/>
    </source>
</evidence>
<evidence type="ECO:0000259" key="2">
    <source>
        <dbReference type="Pfam" id="PF16862"/>
    </source>
</evidence>
<gene>
    <name evidence="3" type="ORF">BDN70DRAFT_872916</name>
</gene>
<keyword evidence="3" id="KW-0378">Hydrolase</keyword>
<proteinExistence type="predicted"/>
<feature type="domain" description="Beta-glucuronidase C-terminal" evidence="2">
    <location>
        <begin position="478"/>
        <end position="583"/>
    </location>
</feature>
<dbReference type="Pfam" id="PF16862">
    <property type="entry name" value="Glyco_hydro_79C"/>
    <property type="match status" value="1"/>
</dbReference>
<organism evidence="3 4">
    <name type="scientific">Pholiota conissans</name>
    <dbReference type="NCBI Taxonomy" id="109636"/>
    <lineage>
        <taxon>Eukaryota</taxon>
        <taxon>Fungi</taxon>
        <taxon>Dikarya</taxon>
        <taxon>Basidiomycota</taxon>
        <taxon>Agaricomycotina</taxon>
        <taxon>Agaricomycetes</taxon>
        <taxon>Agaricomycetidae</taxon>
        <taxon>Agaricales</taxon>
        <taxon>Agaricineae</taxon>
        <taxon>Strophariaceae</taxon>
        <taxon>Pholiota</taxon>
    </lineage>
</organism>
<dbReference type="SUPFAM" id="SSF51445">
    <property type="entry name" value="(Trans)glycosidases"/>
    <property type="match status" value="1"/>
</dbReference>
<dbReference type="InterPro" id="IPR052974">
    <property type="entry name" value="GH79_Enzymes"/>
</dbReference>
<dbReference type="EMBL" id="MU155146">
    <property type="protein sequence ID" value="KAF9484212.1"/>
    <property type="molecule type" value="Genomic_DNA"/>
</dbReference>
<dbReference type="GO" id="GO:0016787">
    <property type="term" value="F:hydrolase activity"/>
    <property type="evidence" value="ECO:0007669"/>
    <property type="project" value="UniProtKB-KW"/>
</dbReference>
<dbReference type="OrthoDB" id="2796951at2759"/>
<dbReference type="AlphaFoldDB" id="A0A9P5Z9S0"/>
<reference evidence="3" key="1">
    <citation type="submission" date="2020-11" db="EMBL/GenBank/DDBJ databases">
        <authorList>
            <consortium name="DOE Joint Genome Institute"/>
            <person name="Ahrendt S."/>
            <person name="Riley R."/>
            <person name="Andreopoulos W."/>
            <person name="Labutti K."/>
            <person name="Pangilinan J."/>
            <person name="Ruiz-Duenas F.J."/>
            <person name="Barrasa J.M."/>
            <person name="Sanchez-Garcia M."/>
            <person name="Camarero S."/>
            <person name="Miyauchi S."/>
            <person name="Serrano A."/>
            <person name="Linde D."/>
            <person name="Babiker R."/>
            <person name="Drula E."/>
            <person name="Ayuso-Fernandez I."/>
            <person name="Pacheco R."/>
            <person name="Padilla G."/>
            <person name="Ferreira P."/>
            <person name="Barriuso J."/>
            <person name="Kellner H."/>
            <person name="Castanera R."/>
            <person name="Alfaro M."/>
            <person name="Ramirez L."/>
            <person name="Pisabarro A.G."/>
            <person name="Kuo A."/>
            <person name="Tritt A."/>
            <person name="Lipzen A."/>
            <person name="He G."/>
            <person name="Yan M."/>
            <person name="Ng V."/>
            <person name="Cullen D."/>
            <person name="Martin F."/>
            <person name="Rosso M.-N."/>
            <person name="Henrissat B."/>
            <person name="Hibbett D."/>
            <person name="Martinez A.T."/>
            <person name="Grigoriev I.V."/>
        </authorList>
    </citation>
    <scope>NUCLEOTIDE SEQUENCE</scope>
    <source>
        <strain evidence="3">CIRM-BRFM 674</strain>
    </source>
</reference>
<feature type="signal peptide" evidence="1">
    <location>
        <begin position="1"/>
        <end position="25"/>
    </location>
</feature>
<keyword evidence="1" id="KW-0732">Signal</keyword>
<evidence type="ECO:0000256" key="1">
    <source>
        <dbReference type="SAM" id="SignalP"/>
    </source>
</evidence>
<protein>
    <submittedName>
        <fullName evidence="3">Glycoside hydrolase family 79 protein</fullName>
    </submittedName>
</protein>
<dbReference type="PANTHER" id="PTHR36183:SF2">
    <property type="entry name" value="BETA-GLUCURONIDASE C-TERMINAL DOMAIN-CONTAINING PROTEIN"/>
    <property type="match status" value="1"/>
</dbReference>
<keyword evidence="4" id="KW-1185">Reference proteome</keyword>
<comment type="caution">
    <text evidence="3">The sequence shown here is derived from an EMBL/GenBank/DDBJ whole genome shotgun (WGS) entry which is preliminary data.</text>
</comment>